<dbReference type="PANTHER" id="PTHR34115:SF13">
    <property type="entry name" value="RPB1A"/>
    <property type="match status" value="1"/>
</dbReference>
<evidence type="ECO:0000256" key="2">
    <source>
        <dbReference type="SAM" id="SignalP"/>
    </source>
</evidence>
<dbReference type="InterPro" id="IPR053258">
    <property type="entry name" value="Ca-permeable_cation_channel"/>
</dbReference>
<keyword evidence="2" id="KW-0732">Signal</keyword>
<feature type="transmembrane region" description="Helical" evidence="1">
    <location>
        <begin position="68"/>
        <end position="97"/>
    </location>
</feature>
<feature type="transmembrane region" description="Helical" evidence="1">
    <location>
        <begin position="31"/>
        <end position="48"/>
    </location>
</feature>
<dbReference type="EMBL" id="VOIH02000012">
    <property type="protein sequence ID" value="KAF3432219.1"/>
    <property type="molecule type" value="Genomic_DNA"/>
</dbReference>
<comment type="caution">
    <text evidence="3">The sequence shown here is derived from an EMBL/GenBank/DDBJ whole genome shotgun (WGS) entry which is preliminary data.</text>
</comment>
<organism evidence="3 4">
    <name type="scientific">Rhamnella rubrinervis</name>
    <dbReference type="NCBI Taxonomy" id="2594499"/>
    <lineage>
        <taxon>Eukaryota</taxon>
        <taxon>Viridiplantae</taxon>
        <taxon>Streptophyta</taxon>
        <taxon>Embryophyta</taxon>
        <taxon>Tracheophyta</taxon>
        <taxon>Spermatophyta</taxon>
        <taxon>Magnoliopsida</taxon>
        <taxon>eudicotyledons</taxon>
        <taxon>Gunneridae</taxon>
        <taxon>Pentapetalae</taxon>
        <taxon>rosids</taxon>
        <taxon>fabids</taxon>
        <taxon>Rosales</taxon>
        <taxon>Rhamnaceae</taxon>
        <taxon>rhamnoid group</taxon>
        <taxon>Rhamneae</taxon>
        <taxon>Rhamnella</taxon>
    </lineage>
</organism>
<dbReference type="OrthoDB" id="979373at2759"/>
<keyword evidence="1" id="KW-0812">Transmembrane</keyword>
<dbReference type="PANTHER" id="PTHR34115">
    <property type="entry name" value="PROTEIN, PUTATIVE-RELATED"/>
    <property type="match status" value="1"/>
</dbReference>
<evidence type="ECO:0000313" key="4">
    <source>
        <dbReference type="Proteomes" id="UP000796880"/>
    </source>
</evidence>
<accession>A0A8K0GN09</accession>
<name>A0A8K0GN09_9ROSA</name>
<feature type="signal peptide" evidence="2">
    <location>
        <begin position="1"/>
        <end position="23"/>
    </location>
</feature>
<evidence type="ECO:0000256" key="1">
    <source>
        <dbReference type="SAM" id="Phobius"/>
    </source>
</evidence>
<proteinExistence type="predicted"/>
<evidence type="ECO:0000313" key="3">
    <source>
        <dbReference type="EMBL" id="KAF3432219.1"/>
    </source>
</evidence>
<dbReference type="Proteomes" id="UP000796880">
    <property type="component" value="Unassembled WGS sequence"/>
</dbReference>
<gene>
    <name evidence="3" type="ORF">FNV43_RR26958</name>
</gene>
<keyword evidence="1" id="KW-0472">Membrane</keyword>
<reference evidence="3" key="1">
    <citation type="submission" date="2020-03" db="EMBL/GenBank/DDBJ databases">
        <title>A high-quality chromosome-level genome assembly of a woody plant with both climbing and erect habits, Rhamnella rubrinervis.</title>
        <authorList>
            <person name="Lu Z."/>
            <person name="Yang Y."/>
            <person name="Zhu X."/>
            <person name="Sun Y."/>
        </authorList>
    </citation>
    <scope>NUCLEOTIDE SEQUENCE</scope>
    <source>
        <strain evidence="3">BYM</strain>
        <tissue evidence="3">Leaf</tissue>
    </source>
</reference>
<feature type="chain" id="PRO_5035435380" evidence="2">
    <location>
        <begin position="24"/>
        <end position="149"/>
    </location>
</feature>
<dbReference type="AlphaFoldDB" id="A0A8K0GN09"/>
<keyword evidence="4" id="KW-1185">Reference proteome</keyword>
<sequence>MKFKTLLTLMVALIAVLELKTEGVFDAHPIIMVIFCVILAFYGILQLAEELVQQPNENDYDGIKPKAILCSGSLGVVILFLIIIPVLGWSLLVLWFVCIAKDFYQQLYITLRLWIQYQFLQAIHTFCREMPRRRTPLHAYASIVVVVVN</sequence>
<keyword evidence="1" id="KW-1133">Transmembrane helix</keyword>
<protein>
    <submittedName>
        <fullName evidence="3">Uncharacterized protein</fullName>
    </submittedName>
</protein>